<dbReference type="RefSeq" id="WP_137814006.1">
    <property type="nucleotide sequence ID" value="NZ_BJFL01000010.1"/>
</dbReference>
<keyword evidence="3" id="KW-1185">Reference proteome</keyword>
<dbReference type="OrthoDB" id="163862at2"/>
<dbReference type="PROSITE" id="PS00028">
    <property type="entry name" value="ZINC_FINGER_C2H2_1"/>
    <property type="match status" value="1"/>
</dbReference>
<sequence>MATCETCGNDYYMSFEVHAHGAVHIFDCFECAIQAMAPVCEHCRCRIIGHGMEADGRFFCCAHCAQSEGAMSLVDHA</sequence>
<feature type="domain" description="C2H2-type" evidence="1">
    <location>
        <begin position="4"/>
        <end position="24"/>
    </location>
</feature>
<dbReference type="EMBL" id="BJFL01000010">
    <property type="protein sequence ID" value="GDY30905.1"/>
    <property type="molecule type" value="Genomic_DNA"/>
</dbReference>
<dbReference type="InterPro" id="IPR013087">
    <property type="entry name" value="Znf_C2H2_type"/>
</dbReference>
<evidence type="ECO:0000313" key="2">
    <source>
        <dbReference type="EMBL" id="GDY30905.1"/>
    </source>
</evidence>
<dbReference type="AlphaFoldDB" id="A0A4D4J2Q2"/>
<name>A0A4D4J2Q2_9PSEU</name>
<reference evidence="3" key="1">
    <citation type="submission" date="2019-04" db="EMBL/GenBank/DDBJ databases">
        <title>Draft genome sequence of Pseudonocardiaceae bacterium SL3-2-4.</title>
        <authorList>
            <person name="Ningsih F."/>
            <person name="Yokota A."/>
            <person name="Sakai Y."/>
            <person name="Nanatani K."/>
            <person name="Yabe S."/>
            <person name="Oetari A."/>
            <person name="Sjamsuridzal W."/>
        </authorList>
    </citation>
    <scope>NUCLEOTIDE SEQUENCE [LARGE SCALE GENOMIC DNA]</scope>
    <source>
        <strain evidence="3">SL3-2-4</strain>
    </source>
</reference>
<evidence type="ECO:0000259" key="1">
    <source>
        <dbReference type="PROSITE" id="PS00028"/>
    </source>
</evidence>
<proteinExistence type="predicted"/>
<organism evidence="2 3">
    <name type="scientific">Gandjariella thermophila</name>
    <dbReference type="NCBI Taxonomy" id="1931992"/>
    <lineage>
        <taxon>Bacteria</taxon>
        <taxon>Bacillati</taxon>
        <taxon>Actinomycetota</taxon>
        <taxon>Actinomycetes</taxon>
        <taxon>Pseudonocardiales</taxon>
        <taxon>Pseudonocardiaceae</taxon>
        <taxon>Gandjariella</taxon>
    </lineage>
</organism>
<comment type="caution">
    <text evidence="2">The sequence shown here is derived from an EMBL/GenBank/DDBJ whole genome shotgun (WGS) entry which is preliminary data.</text>
</comment>
<accession>A0A4D4J2Q2</accession>
<protein>
    <recommendedName>
        <fullName evidence="1">C2H2-type domain-containing protein</fullName>
    </recommendedName>
</protein>
<dbReference type="Proteomes" id="UP000298860">
    <property type="component" value="Unassembled WGS sequence"/>
</dbReference>
<evidence type="ECO:0000313" key="3">
    <source>
        <dbReference type="Proteomes" id="UP000298860"/>
    </source>
</evidence>
<gene>
    <name evidence="2" type="ORF">GTS_25380</name>
</gene>